<reference evidence="2 3" key="1">
    <citation type="journal article" date="2018" name="PLoS Genet.">
        <title>Population sequencing reveals clonal diversity and ancestral inbreeding in the grapevine cultivar Chardonnay.</title>
        <authorList>
            <person name="Roach M.J."/>
            <person name="Johnson D.L."/>
            <person name="Bohlmann J."/>
            <person name="van Vuuren H.J."/>
            <person name="Jones S.J."/>
            <person name="Pretorius I.S."/>
            <person name="Schmidt S.A."/>
            <person name="Borneman A.R."/>
        </authorList>
    </citation>
    <scope>NUCLEOTIDE SEQUENCE [LARGE SCALE GENOMIC DNA]</scope>
    <source>
        <strain evidence="3">cv. Chardonnay</strain>
        <tissue evidence="2">Leaf</tissue>
    </source>
</reference>
<dbReference type="InterPro" id="IPR034574">
    <property type="entry name" value="SDH6"/>
</dbReference>
<dbReference type="GO" id="GO:0045273">
    <property type="term" value="C:respiratory chain complex II (succinate dehydrogenase)"/>
    <property type="evidence" value="ECO:0007669"/>
    <property type="project" value="InterPro"/>
</dbReference>
<comment type="caution">
    <text evidence="2">The sequence shown here is derived from an EMBL/GenBank/DDBJ whole genome shotgun (WGS) entry which is preliminary data.</text>
</comment>
<accession>A0A438F0P0</accession>
<protein>
    <submittedName>
        <fullName evidence="2">Succinate dehydrogenase subunit 6, mitochondrial</fullName>
    </submittedName>
</protein>
<sequence length="181" mass="20115">MGCFCTCLRTTREAAKFAVAGAVIGAVSTAAVSWKYSRSPHGAVLSFAAGGVFGVTFGQEFASHWLQLYRLDTLGAEVKFLEWWERKIGGRSECENEWLFTPCLSSNNKESKCLVLKAWKALLAFLLRFYIIFLFAFEGVIFSFSLTLLMKRVGRCCCLSLFISMMFSGACGDDKETVLSD</sequence>
<dbReference type="EMBL" id="QGNW01001142">
    <property type="protein sequence ID" value="RVW53574.1"/>
    <property type="molecule type" value="Genomic_DNA"/>
</dbReference>
<feature type="transmembrane region" description="Helical" evidence="1">
    <location>
        <begin position="125"/>
        <end position="150"/>
    </location>
</feature>
<keyword evidence="1" id="KW-1133">Transmembrane helix</keyword>
<gene>
    <name evidence="2" type="primary">SDH6_3</name>
    <name evidence="2" type="ORF">CK203_068981</name>
</gene>
<evidence type="ECO:0000256" key="1">
    <source>
        <dbReference type="SAM" id="Phobius"/>
    </source>
</evidence>
<dbReference type="PANTHER" id="PTHR36708:SF1">
    <property type="entry name" value="SUCCINATE DEHYDROGENASE SUBUNIT 6, MITOCHONDRIAL"/>
    <property type="match status" value="1"/>
</dbReference>
<keyword evidence="1" id="KW-0472">Membrane</keyword>
<organism evidence="2 3">
    <name type="scientific">Vitis vinifera</name>
    <name type="common">Grape</name>
    <dbReference type="NCBI Taxonomy" id="29760"/>
    <lineage>
        <taxon>Eukaryota</taxon>
        <taxon>Viridiplantae</taxon>
        <taxon>Streptophyta</taxon>
        <taxon>Embryophyta</taxon>
        <taxon>Tracheophyta</taxon>
        <taxon>Spermatophyta</taxon>
        <taxon>Magnoliopsida</taxon>
        <taxon>eudicotyledons</taxon>
        <taxon>Gunneridae</taxon>
        <taxon>Pentapetalae</taxon>
        <taxon>rosids</taxon>
        <taxon>Vitales</taxon>
        <taxon>Vitaceae</taxon>
        <taxon>Viteae</taxon>
        <taxon>Vitis</taxon>
    </lineage>
</organism>
<dbReference type="AlphaFoldDB" id="A0A438F0P0"/>
<dbReference type="Proteomes" id="UP000288805">
    <property type="component" value="Unassembled WGS sequence"/>
</dbReference>
<keyword evidence="1" id="KW-0812">Transmembrane</keyword>
<name>A0A438F0P0_VITVI</name>
<proteinExistence type="predicted"/>
<evidence type="ECO:0000313" key="3">
    <source>
        <dbReference type="Proteomes" id="UP000288805"/>
    </source>
</evidence>
<evidence type="ECO:0000313" key="2">
    <source>
        <dbReference type="EMBL" id="RVW53574.1"/>
    </source>
</evidence>
<dbReference type="PANTHER" id="PTHR36708">
    <property type="entry name" value="SUCCINATE DEHYDROGENASE SUBUNIT 6, MITOCHONDRIAL"/>
    <property type="match status" value="1"/>
</dbReference>
<feature type="transmembrane region" description="Helical" evidence="1">
    <location>
        <begin position="17"/>
        <end position="36"/>
    </location>
</feature>